<dbReference type="OrthoDB" id="5962323at2759"/>
<keyword evidence="8" id="KW-1185">Reference proteome</keyword>
<sequence>MPVLVALTSITNSFLVIVLSQKHLRTPTNYVLLAMAVTDLLTGLTSVPWFLYYYTLRGYTIDEKWGLEPFWCHAHPYLSQMIPTIWHTAAIWLTVFLAIQRYVYVCVPSSVHRYCTPRTTKLCIMTIVCLAVVAEIPELFGKYMESRYDGDRAICNLHYAPWVLEVLGVQLFYSIYYWFRVICVHGIPCFMLLIFTCKLSTTIKAAEIRKRSFITNSAADQWSSVEQRRSSVATGPGRSLYATNRMLSVICSVFLMLEVSIVEVRYCSASRDCGYRRILRKIILSAAGFNSSYASTSTA</sequence>
<dbReference type="GO" id="GO:0004930">
    <property type="term" value="F:G protein-coupled receptor activity"/>
    <property type="evidence" value="ECO:0007669"/>
    <property type="project" value="InterPro"/>
</dbReference>
<dbReference type="AlphaFoldDB" id="A0A0B2UND8"/>
<dbReference type="InterPro" id="IPR000276">
    <property type="entry name" value="GPCR_Rhodpsn"/>
</dbReference>
<organism evidence="7 8">
    <name type="scientific">Toxocara canis</name>
    <name type="common">Canine roundworm</name>
    <dbReference type="NCBI Taxonomy" id="6265"/>
    <lineage>
        <taxon>Eukaryota</taxon>
        <taxon>Metazoa</taxon>
        <taxon>Ecdysozoa</taxon>
        <taxon>Nematoda</taxon>
        <taxon>Chromadorea</taxon>
        <taxon>Rhabditida</taxon>
        <taxon>Spirurina</taxon>
        <taxon>Ascaridomorpha</taxon>
        <taxon>Ascaridoidea</taxon>
        <taxon>Toxocaridae</taxon>
        <taxon>Toxocara</taxon>
    </lineage>
</organism>
<keyword evidence="3 5" id="KW-1133">Transmembrane helix</keyword>
<proteinExistence type="predicted"/>
<dbReference type="EMBL" id="JPKZ01022848">
    <property type="protein sequence ID" value="KHN70883.1"/>
    <property type="molecule type" value="Genomic_DNA"/>
</dbReference>
<dbReference type="GO" id="GO:0016020">
    <property type="term" value="C:membrane"/>
    <property type="evidence" value="ECO:0007669"/>
    <property type="project" value="UniProtKB-SubCell"/>
</dbReference>
<dbReference type="PROSITE" id="PS50262">
    <property type="entry name" value="G_PROTEIN_RECEP_F1_2"/>
    <property type="match status" value="1"/>
</dbReference>
<dbReference type="InterPro" id="IPR053071">
    <property type="entry name" value="GPCR1-related_rcpt"/>
</dbReference>
<feature type="domain" description="G-protein coupled receptors family 1 profile" evidence="6">
    <location>
        <begin position="11"/>
        <end position="256"/>
    </location>
</feature>
<protein>
    <submittedName>
        <fullName evidence="7">Rhodopsin</fullName>
    </submittedName>
</protein>
<dbReference type="Gene3D" id="1.20.1070.10">
    <property type="entry name" value="Rhodopsin 7-helix transmembrane proteins"/>
    <property type="match status" value="1"/>
</dbReference>
<dbReference type="Pfam" id="PF00001">
    <property type="entry name" value="7tm_1"/>
    <property type="match status" value="1"/>
</dbReference>
<feature type="transmembrane region" description="Helical" evidence="5">
    <location>
        <begin position="122"/>
        <end position="140"/>
    </location>
</feature>
<keyword evidence="2 5" id="KW-0812">Transmembrane</keyword>
<evidence type="ECO:0000313" key="7">
    <source>
        <dbReference type="EMBL" id="KHN70883.1"/>
    </source>
</evidence>
<keyword evidence="4 5" id="KW-0472">Membrane</keyword>
<reference evidence="7 8" key="1">
    <citation type="submission" date="2014-11" db="EMBL/GenBank/DDBJ databases">
        <title>Genetic blueprint of the zoonotic pathogen Toxocara canis.</title>
        <authorList>
            <person name="Zhu X.-Q."/>
            <person name="Korhonen P.K."/>
            <person name="Cai H."/>
            <person name="Young N.D."/>
            <person name="Nejsum P."/>
            <person name="von Samson-Himmelstjerna G."/>
            <person name="Boag P.R."/>
            <person name="Tan P."/>
            <person name="Li Q."/>
            <person name="Min J."/>
            <person name="Yang Y."/>
            <person name="Wang X."/>
            <person name="Fang X."/>
            <person name="Hall R.S."/>
            <person name="Hofmann A."/>
            <person name="Sternberg P.W."/>
            <person name="Jex A.R."/>
            <person name="Gasser R.B."/>
        </authorList>
    </citation>
    <scope>NUCLEOTIDE SEQUENCE [LARGE SCALE GENOMIC DNA]</scope>
    <source>
        <strain evidence="7">PN_DK_2014</strain>
    </source>
</reference>
<accession>A0A0B2UND8</accession>
<evidence type="ECO:0000313" key="8">
    <source>
        <dbReference type="Proteomes" id="UP000031036"/>
    </source>
</evidence>
<comment type="subcellular location">
    <subcellularLocation>
        <location evidence="1">Membrane</location>
    </subcellularLocation>
</comment>
<dbReference type="STRING" id="6265.A0A0B2UND8"/>
<feature type="transmembrane region" description="Helical" evidence="5">
    <location>
        <begin position="175"/>
        <end position="195"/>
    </location>
</feature>
<dbReference type="PANTHER" id="PTHR47023:SF1">
    <property type="entry name" value="SEX PEPTIDE RECEPTOR"/>
    <property type="match status" value="1"/>
</dbReference>
<dbReference type="SUPFAM" id="SSF81321">
    <property type="entry name" value="Family A G protein-coupled receptor-like"/>
    <property type="match status" value="1"/>
</dbReference>
<evidence type="ECO:0000256" key="2">
    <source>
        <dbReference type="ARBA" id="ARBA00022692"/>
    </source>
</evidence>
<dbReference type="PANTHER" id="PTHR47023">
    <property type="entry name" value="SEX PEPTIDE RECEPTOR"/>
    <property type="match status" value="1"/>
</dbReference>
<feature type="transmembrane region" description="Helical" evidence="5">
    <location>
        <begin position="30"/>
        <end position="54"/>
    </location>
</feature>
<dbReference type="CDD" id="cd14978">
    <property type="entry name" value="7tmA_FMRFamide_R-like"/>
    <property type="match status" value="1"/>
</dbReference>
<evidence type="ECO:0000256" key="5">
    <source>
        <dbReference type="SAM" id="Phobius"/>
    </source>
</evidence>
<dbReference type="PRINTS" id="PR00237">
    <property type="entry name" value="GPCRRHODOPSN"/>
</dbReference>
<evidence type="ECO:0000259" key="6">
    <source>
        <dbReference type="PROSITE" id="PS50262"/>
    </source>
</evidence>
<evidence type="ECO:0000256" key="1">
    <source>
        <dbReference type="ARBA" id="ARBA00004370"/>
    </source>
</evidence>
<name>A0A0B2UND8_TOXCA</name>
<dbReference type="InterPro" id="IPR017452">
    <property type="entry name" value="GPCR_Rhodpsn_7TM"/>
</dbReference>
<evidence type="ECO:0000256" key="3">
    <source>
        <dbReference type="ARBA" id="ARBA00022989"/>
    </source>
</evidence>
<comment type="caution">
    <text evidence="7">The sequence shown here is derived from an EMBL/GenBank/DDBJ whole genome shotgun (WGS) entry which is preliminary data.</text>
</comment>
<dbReference type="Proteomes" id="UP000031036">
    <property type="component" value="Unassembled WGS sequence"/>
</dbReference>
<evidence type="ECO:0000256" key="4">
    <source>
        <dbReference type="ARBA" id="ARBA00023136"/>
    </source>
</evidence>
<gene>
    <name evidence="7" type="primary">RHO</name>
    <name evidence="7" type="ORF">Tcan_17366</name>
</gene>